<keyword evidence="12 13" id="KW-0407">Ion channel</keyword>
<feature type="compositionally biased region" description="Basic residues" evidence="14">
    <location>
        <begin position="933"/>
        <end position="953"/>
    </location>
</feature>
<dbReference type="InterPro" id="IPR001873">
    <property type="entry name" value="ENaC"/>
</dbReference>
<evidence type="ECO:0000256" key="9">
    <source>
        <dbReference type="ARBA" id="ARBA00023136"/>
    </source>
</evidence>
<keyword evidence="5 13" id="KW-0812">Transmembrane</keyword>
<evidence type="ECO:0000256" key="5">
    <source>
        <dbReference type="ARBA" id="ARBA00022692"/>
    </source>
</evidence>
<evidence type="ECO:0000256" key="4">
    <source>
        <dbReference type="ARBA" id="ARBA00022461"/>
    </source>
</evidence>
<comment type="subcellular location">
    <subcellularLocation>
        <location evidence="1">Membrane</location>
        <topology evidence="1">Multi-pass membrane protein</topology>
    </subcellularLocation>
</comment>
<keyword evidence="4 13" id="KW-0894">Sodium channel</keyword>
<evidence type="ECO:0000313" key="17">
    <source>
        <dbReference type="Proteomes" id="UP001328107"/>
    </source>
</evidence>
<dbReference type="EMBL" id="BTRK01000002">
    <property type="protein sequence ID" value="GMR36333.1"/>
    <property type="molecule type" value="Genomic_DNA"/>
</dbReference>
<evidence type="ECO:0008006" key="18">
    <source>
        <dbReference type="Google" id="ProtNLM"/>
    </source>
</evidence>
<dbReference type="GO" id="GO:0005886">
    <property type="term" value="C:plasma membrane"/>
    <property type="evidence" value="ECO:0007669"/>
    <property type="project" value="TreeGrafter"/>
</dbReference>
<evidence type="ECO:0000256" key="10">
    <source>
        <dbReference type="ARBA" id="ARBA00023180"/>
    </source>
</evidence>
<evidence type="ECO:0000256" key="1">
    <source>
        <dbReference type="ARBA" id="ARBA00004141"/>
    </source>
</evidence>
<keyword evidence="6 15" id="KW-1133">Transmembrane helix</keyword>
<proteinExistence type="inferred from homology"/>
<dbReference type="PANTHER" id="PTHR11690">
    <property type="entry name" value="AMILORIDE-SENSITIVE SODIUM CHANNEL-RELATED"/>
    <property type="match status" value="1"/>
</dbReference>
<evidence type="ECO:0000256" key="11">
    <source>
        <dbReference type="ARBA" id="ARBA00023201"/>
    </source>
</evidence>
<accession>A0AAN5C419</accession>
<dbReference type="InterPro" id="IPR004726">
    <property type="entry name" value="Deg-1"/>
</dbReference>
<feature type="compositionally biased region" description="Basic and acidic residues" evidence="14">
    <location>
        <begin position="1"/>
        <end position="13"/>
    </location>
</feature>
<dbReference type="Gene3D" id="1.10.287.770">
    <property type="entry name" value="YojJ-like"/>
    <property type="match status" value="1"/>
</dbReference>
<comment type="similarity">
    <text evidence="2 13">Belongs to the amiloride-sensitive sodium channel (TC 1.A.6) family.</text>
</comment>
<evidence type="ECO:0000256" key="15">
    <source>
        <dbReference type="SAM" id="Phobius"/>
    </source>
</evidence>
<feature type="region of interest" description="Disordered" evidence="14">
    <location>
        <begin position="906"/>
        <end position="996"/>
    </location>
</feature>
<evidence type="ECO:0000256" key="8">
    <source>
        <dbReference type="ARBA" id="ARBA00023065"/>
    </source>
</evidence>
<feature type="compositionally biased region" description="Basic and acidic residues" evidence="14">
    <location>
        <begin position="967"/>
        <end position="978"/>
    </location>
</feature>
<dbReference type="Gene3D" id="2.60.470.10">
    <property type="entry name" value="Acid-sensing ion channels like domains"/>
    <property type="match status" value="1"/>
</dbReference>
<dbReference type="FunFam" id="1.10.287.770:FF:000001">
    <property type="entry name" value="Acid-sensing ion channel subunit 1"/>
    <property type="match status" value="1"/>
</dbReference>
<feature type="region of interest" description="Disordered" evidence="14">
    <location>
        <begin position="838"/>
        <end position="860"/>
    </location>
</feature>
<evidence type="ECO:0000313" key="16">
    <source>
        <dbReference type="EMBL" id="GMR36333.1"/>
    </source>
</evidence>
<dbReference type="Proteomes" id="UP001328107">
    <property type="component" value="Unassembled WGS sequence"/>
</dbReference>
<dbReference type="Pfam" id="PF00858">
    <property type="entry name" value="ASC"/>
    <property type="match status" value="1"/>
</dbReference>
<evidence type="ECO:0000256" key="7">
    <source>
        <dbReference type="ARBA" id="ARBA00023053"/>
    </source>
</evidence>
<feature type="region of interest" description="Disordered" evidence="14">
    <location>
        <begin position="1"/>
        <end position="38"/>
    </location>
</feature>
<dbReference type="PROSITE" id="PS01206">
    <property type="entry name" value="ASC"/>
    <property type="match status" value="1"/>
</dbReference>
<reference evidence="17" key="1">
    <citation type="submission" date="2022-10" db="EMBL/GenBank/DDBJ databases">
        <title>Genome assembly of Pristionchus species.</title>
        <authorList>
            <person name="Yoshida K."/>
            <person name="Sommer R.J."/>
        </authorList>
    </citation>
    <scope>NUCLEOTIDE SEQUENCE [LARGE SCALE GENOMIC DNA]</scope>
    <source>
        <strain evidence="17">RS5460</strain>
    </source>
</reference>
<comment type="caution">
    <text evidence="16">The sequence shown here is derived from an EMBL/GenBank/DDBJ whole genome shotgun (WGS) entry which is preliminary data.</text>
</comment>
<dbReference type="PRINTS" id="PR01078">
    <property type="entry name" value="AMINACHANNEL"/>
</dbReference>
<evidence type="ECO:0000256" key="13">
    <source>
        <dbReference type="RuleBase" id="RU000679"/>
    </source>
</evidence>
<evidence type="ECO:0000256" key="12">
    <source>
        <dbReference type="ARBA" id="ARBA00023303"/>
    </source>
</evidence>
<organism evidence="16 17">
    <name type="scientific">Pristionchus mayeri</name>
    <dbReference type="NCBI Taxonomy" id="1317129"/>
    <lineage>
        <taxon>Eukaryota</taxon>
        <taxon>Metazoa</taxon>
        <taxon>Ecdysozoa</taxon>
        <taxon>Nematoda</taxon>
        <taxon>Chromadorea</taxon>
        <taxon>Rhabditida</taxon>
        <taxon>Rhabditina</taxon>
        <taxon>Diplogasteromorpha</taxon>
        <taxon>Diplogasteroidea</taxon>
        <taxon>Neodiplogasteridae</taxon>
        <taxon>Pristionchus</taxon>
    </lineage>
</organism>
<evidence type="ECO:0000256" key="3">
    <source>
        <dbReference type="ARBA" id="ARBA00022448"/>
    </source>
</evidence>
<evidence type="ECO:0000256" key="14">
    <source>
        <dbReference type="SAM" id="MobiDB-lite"/>
    </source>
</evidence>
<protein>
    <recommendedName>
        <fullName evidence="18">Ion channel</fullName>
    </recommendedName>
</protein>
<dbReference type="NCBIfam" id="TIGR00867">
    <property type="entry name" value="deg-1"/>
    <property type="match status" value="1"/>
</dbReference>
<gene>
    <name evidence="16" type="ORF">PMAYCL1PPCAC_06528</name>
</gene>
<name>A0AAN5C419_9BILA</name>
<keyword evidence="8 13" id="KW-0406">Ion transport</keyword>
<keyword evidence="7" id="KW-0915">Sodium</keyword>
<keyword evidence="11 13" id="KW-0739">Sodium transport</keyword>
<dbReference type="AlphaFoldDB" id="A0AAN5C419"/>
<keyword evidence="9 15" id="KW-0472">Membrane</keyword>
<feature type="transmembrane region" description="Helical" evidence="15">
    <location>
        <begin position="749"/>
        <end position="770"/>
    </location>
</feature>
<keyword evidence="17" id="KW-1185">Reference proteome</keyword>
<sequence>MDDGLGEPKERTVSADMSMRKASRVSRLSGAPRRQISEDSRSIRFHPDIIQSQIAQQNILNATISAHSTANHHHGIDWKNRARRISRIPTAGLTRIRVPGRLNYKEIRQRFERQSTFHGVSHAALAPTKPWRWFWYCIFFVCLFALLAQIFFLFKKYSSYPKTVDLDLKFENAPFPSITLCNLNPYKKSMIYSNPATKATMDAFANLVSKGDQSEGVANILNSMNRSPRETAALRKRQRQKRRRKEPRRYHQVFAQCLCDTDESTGLRKPGSCLSAKKGKIEVDVSATESTPLSLYPSRCLCQLDVVSHVLWPCFPYNSWKEKVCKECVDDSGHCPMRFYKGSLKFEDIPREELTRQHLNVTTSVDLCLCHREYNHCVQNNDDGVIPEIDPNEDLHTLNITSKSYAQLEAMGRVSTTTTTTPSPEIQHALGFDDVQDEIALSAAAQQNLIFAVADLNEEKKMDLSHTQDEFILKCSFNQKDCDVEKDFKLHYDQTYGNCFTFNWNRSSAVTAHRAGANYGLRVMLYANVSEYLPTSESVGFRITVHDKWIVPFPDAFGYNAPTGFLSSFGVRMKQFVRIQAPHGHCKFGGEEANSFVYSGFNYSVEACHRSCTQKKIVQACGCADPMYPLPREGNATFCHVTNTDARDCIRRTTVELGVLIAEGAVEDCPCHQPCLETNYEVTYSAARWPSGAAKVMECMANDNACLAKYRSNAAMIQIFYEELNYETLIETEAYGIASFMADLGGVTGLWIGASVVSLCELISLIFICAQAYYRNKKEEAATNSSDKSHKNSTNTLHKLSVQEMRLSMSTHSSQSKLSVRSATRKSLPSLSKKSLDFPLAEGVEEEESSSEETQGTQGSCRYLAPGEELPCLCKYNEIGHIVVMKALCPVHGFMVRRNYDYSVSNSEEATDEDDEIHKEEPYYDEPFTPHQLNRRQSSKLSRKKSSKHKKKKEGSEEEPGPSGYDGPHDGKEDEGDHSNQGNGDPPGGPESLSVV</sequence>
<dbReference type="InterPro" id="IPR020903">
    <property type="entry name" value="ENaC_CS"/>
</dbReference>
<keyword evidence="3 13" id="KW-0813">Transport</keyword>
<evidence type="ECO:0000256" key="6">
    <source>
        <dbReference type="ARBA" id="ARBA00022989"/>
    </source>
</evidence>
<evidence type="ECO:0000256" key="2">
    <source>
        <dbReference type="ARBA" id="ARBA00007193"/>
    </source>
</evidence>
<feature type="transmembrane region" description="Helical" evidence="15">
    <location>
        <begin position="133"/>
        <end position="154"/>
    </location>
</feature>
<dbReference type="GO" id="GO:0015280">
    <property type="term" value="F:ligand-gated sodium channel activity"/>
    <property type="evidence" value="ECO:0007669"/>
    <property type="project" value="TreeGrafter"/>
</dbReference>
<keyword evidence="10" id="KW-0325">Glycoprotein</keyword>
<dbReference type="PANTHER" id="PTHR11690:SF279">
    <property type="entry name" value="DEGENERIN-LIKE PROTEIN UNC-105"/>
    <property type="match status" value="1"/>
</dbReference>